<geneLocation type="plasmid" evidence="2">
    <name>pAzo1</name>
</geneLocation>
<proteinExistence type="predicted"/>
<dbReference type="AlphaFoldDB" id="Q5NWV0"/>
<dbReference type="HOGENOM" id="CLU_2696503_0_0_4"/>
<evidence type="ECO:0000313" key="1">
    <source>
        <dbReference type="EMBL" id="CAI10464.1"/>
    </source>
</evidence>
<protein>
    <submittedName>
        <fullName evidence="1">Uncharacterized protein</fullName>
    </submittedName>
</protein>
<reference evidence="1 2" key="1">
    <citation type="journal article" date="2005" name="Arch. Microbiol.">
        <title>The genome sequence of an anaerobic aromatic-degrading denitrifying bacterium, strain EbN1.</title>
        <authorList>
            <person name="Rabus R."/>
            <person name="Kube M."/>
            <person name="Heider J."/>
            <person name="Beck A."/>
            <person name="Heitmann K."/>
            <person name="Widdel F."/>
            <person name="Reinhardt R."/>
        </authorList>
    </citation>
    <scope>NUCLEOTIDE SEQUENCE [LARGE SCALE GENOMIC DNA]</scope>
    <source>
        <strain evidence="1 2">EbN1</strain>
        <plasmid evidence="2">Plasmid pAzo1</plasmid>
    </source>
</reference>
<keyword evidence="1" id="KW-0614">Plasmid</keyword>
<accession>Q5NWV0</accession>
<sequence length="73" mass="7945">MNKEEGDLIIRVETASDVLGNGVFWEGPASRVNEIRNIPARKLAHLVATDGKPRASGMWRVSAMATHPSTDSE</sequence>
<dbReference type="EMBL" id="CR555307">
    <property type="protein sequence ID" value="CAI10464.1"/>
    <property type="molecule type" value="Genomic_DNA"/>
</dbReference>
<dbReference type="OrthoDB" id="9956887at2"/>
<gene>
    <name evidence="1" type="ORF">p1B281</name>
</gene>
<dbReference type="RefSeq" id="WP_011254715.1">
    <property type="nucleotide sequence ID" value="NC_006823.1"/>
</dbReference>
<keyword evidence="2" id="KW-1185">Reference proteome</keyword>
<organism evidence="1 2">
    <name type="scientific">Aromatoleum aromaticum (strain DSM 19018 / LMG 30748 / EbN1)</name>
    <name type="common">Azoarcus sp. (strain EbN1)</name>
    <dbReference type="NCBI Taxonomy" id="76114"/>
    <lineage>
        <taxon>Bacteria</taxon>
        <taxon>Pseudomonadati</taxon>
        <taxon>Pseudomonadota</taxon>
        <taxon>Betaproteobacteria</taxon>
        <taxon>Rhodocyclales</taxon>
        <taxon>Rhodocyclaceae</taxon>
        <taxon>Aromatoleum</taxon>
    </lineage>
</organism>
<dbReference type="KEGG" id="eba:p1B281"/>
<name>Q5NWV0_AROAE</name>
<evidence type="ECO:0000313" key="2">
    <source>
        <dbReference type="Proteomes" id="UP000006552"/>
    </source>
</evidence>
<dbReference type="Proteomes" id="UP000006552">
    <property type="component" value="Plasmid 1"/>
</dbReference>